<sequence>MTIVTTNVHLHNFGYTFRAASAVLQELGNTSAFQSHLSGSKRKSRSSKSHILPHAETKRATCLSASLESVARRPLPVLTEALLIYEPLRFVPEMNRHVNAQESLKRESVSTYSSDQPTVLPTLGHVSHTAAFIGEVVYLKMALLHSIFMDGLTPASRTLLGTAVGDSSEGTGIGACRA</sequence>
<dbReference type="AlphaFoldDB" id="A0A8X6KAH1"/>
<evidence type="ECO:0000313" key="2">
    <source>
        <dbReference type="Proteomes" id="UP000887116"/>
    </source>
</evidence>
<gene>
    <name evidence="1" type="ORF">TNCT_402121</name>
</gene>
<comment type="caution">
    <text evidence="1">The sequence shown here is derived from an EMBL/GenBank/DDBJ whole genome shotgun (WGS) entry which is preliminary data.</text>
</comment>
<proteinExistence type="predicted"/>
<organism evidence="1 2">
    <name type="scientific">Trichonephila clavata</name>
    <name type="common">Joro spider</name>
    <name type="synonym">Nephila clavata</name>
    <dbReference type="NCBI Taxonomy" id="2740835"/>
    <lineage>
        <taxon>Eukaryota</taxon>
        <taxon>Metazoa</taxon>
        <taxon>Ecdysozoa</taxon>
        <taxon>Arthropoda</taxon>
        <taxon>Chelicerata</taxon>
        <taxon>Arachnida</taxon>
        <taxon>Araneae</taxon>
        <taxon>Araneomorphae</taxon>
        <taxon>Entelegynae</taxon>
        <taxon>Araneoidea</taxon>
        <taxon>Nephilidae</taxon>
        <taxon>Trichonephila</taxon>
    </lineage>
</organism>
<dbReference type="OrthoDB" id="6435864at2759"/>
<keyword evidence="2" id="KW-1185">Reference proteome</keyword>
<accession>A0A8X6KAH1</accession>
<protein>
    <submittedName>
        <fullName evidence="1">Uncharacterized protein</fullName>
    </submittedName>
</protein>
<dbReference type="EMBL" id="BMAO01030402">
    <property type="protein sequence ID" value="GFQ67836.1"/>
    <property type="molecule type" value="Genomic_DNA"/>
</dbReference>
<name>A0A8X6KAH1_TRICU</name>
<reference evidence="1" key="1">
    <citation type="submission" date="2020-07" db="EMBL/GenBank/DDBJ databases">
        <title>Multicomponent nature underlies the extraordinary mechanical properties of spider dragline silk.</title>
        <authorList>
            <person name="Kono N."/>
            <person name="Nakamura H."/>
            <person name="Mori M."/>
            <person name="Yoshida Y."/>
            <person name="Ohtoshi R."/>
            <person name="Malay A.D."/>
            <person name="Moran D.A.P."/>
            <person name="Tomita M."/>
            <person name="Numata K."/>
            <person name="Arakawa K."/>
        </authorList>
    </citation>
    <scope>NUCLEOTIDE SEQUENCE</scope>
</reference>
<evidence type="ECO:0000313" key="1">
    <source>
        <dbReference type="EMBL" id="GFQ67836.1"/>
    </source>
</evidence>
<dbReference type="Proteomes" id="UP000887116">
    <property type="component" value="Unassembled WGS sequence"/>
</dbReference>